<evidence type="ECO:0000313" key="1">
    <source>
        <dbReference type="EnsemblMetazoa" id="Aqu2.1.34394_001"/>
    </source>
</evidence>
<accession>A0A1X7V3L3</accession>
<name>A0A1X7V3L3_AMPQE</name>
<dbReference type="AlphaFoldDB" id="A0A1X7V3L3"/>
<dbReference type="EnsemblMetazoa" id="Aqu2.1.34394_001">
    <property type="protein sequence ID" value="Aqu2.1.34394_001"/>
    <property type="gene ID" value="Aqu2.1.34394"/>
</dbReference>
<organism evidence="1">
    <name type="scientific">Amphimedon queenslandica</name>
    <name type="common">Sponge</name>
    <dbReference type="NCBI Taxonomy" id="400682"/>
    <lineage>
        <taxon>Eukaryota</taxon>
        <taxon>Metazoa</taxon>
        <taxon>Porifera</taxon>
        <taxon>Demospongiae</taxon>
        <taxon>Heteroscleromorpha</taxon>
        <taxon>Haplosclerida</taxon>
        <taxon>Niphatidae</taxon>
        <taxon>Amphimedon</taxon>
    </lineage>
</organism>
<proteinExistence type="predicted"/>
<protein>
    <submittedName>
        <fullName evidence="1">Uncharacterized protein</fullName>
    </submittedName>
</protein>
<sequence length="17" mass="1962">MSLQACNCYMLYTNHAV</sequence>
<reference evidence="1" key="1">
    <citation type="submission" date="2017-05" db="UniProtKB">
        <authorList>
            <consortium name="EnsemblMetazoa"/>
        </authorList>
    </citation>
    <scope>IDENTIFICATION</scope>
</reference>
<dbReference type="InParanoid" id="A0A1X7V3L3"/>